<dbReference type="GO" id="GO:0019243">
    <property type="term" value="P:methylglyoxal catabolic process to D-lactate via S-lactoyl-glutathione"/>
    <property type="evidence" value="ECO:0007669"/>
    <property type="project" value="InterPro"/>
</dbReference>
<comment type="cofactor">
    <cofactor evidence="2">
        <name>Zn(2+)</name>
        <dbReference type="ChEBI" id="CHEBI:29105"/>
    </cofactor>
</comment>
<keyword evidence="8" id="KW-0862">Zinc</keyword>
<dbReference type="PANTHER" id="PTHR11935">
    <property type="entry name" value="BETA LACTAMASE DOMAIN"/>
    <property type="match status" value="1"/>
</dbReference>
<evidence type="ECO:0000256" key="1">
    <source>
        <dbReference type="ARBA" id="ARBA00001623"/>
    </source>
</evidence>
<sequence length="258" mass="28140">MRMSFRLAFTQASSLLRSPRLFHTTASRNMKVVPVLVRSDNYAYLLIDEAAKKAAAVDPYDVPKVQEAAAREGVEIIAGITTHHHHDHSGGNQEFAKTFPGIPIYGGSNKSPALTALVKDRDEFKVSSINIRCLATPCHTQDSICYHVTSSDDSHPGGVFTGDTLFIAGCGRFFEGTGSEMVAALNYLGTLPDKTIVYDGHEYTAGNLKFAKSVDPENPALKRLEGIEGHGRTDEGASTIGDEKQWNPFMRLNTEPIL</sequence>
<evidence type="ECO:0000256" key="9">
    <source>
        <dbReference type="ARBA" id="ARBA00031044"/>
    </source>
</evidence>
<evidence type="ECO:0000313" key="12">
    <source>
        <dbReference type="Proteomes" id="UP001385951"/>
    </source>
</evidence>
<evidence type="ECO:0000256" key="5">
    <source>
        <dbReference type="ARBA" id="ARBA00011917"/>
    </source>
</evidence>
<evidence type="ECO:0000256" key="3">
    <source>
        <dbReference type="ARBA" id="ARBA00004963"/>
    </source>
</evidence>
<dbReference type="InterPro" id="IPR017782">
    <property type="entry name" value="Hydroxyacylglutathione_Hdrlase"/>
</dbReference>
<dbReference type="Gene3D" id="3.60.15.10">
    <property type="entry name" value="Ribonuclease Z/Hydroxyacylglutathione hydrolase-like"/>
    <property type="match status" value="1"/>
</dbReference>
<dbReference type="InterPro" id="IPR032282">
    <property type="entry name" value="HAGH_C"/>
</dbReference>
<name>A0AAW0GUZ5_9APHY</name>
<accession>A0AAW0GUZ5</accession>
<reference evidence="11 12" key="1">
    <citation type="submission" date="2022-09" db="EMBL/GenBank/DDBJ databases">
        <authorList>
            <person name="Palmer J.M."/>
        </authorList>
    </citation>
    <scope>NUCLEOTIDE SEQUENCE [LARGE SCALE GENOMIC DNA]</scope>
    <source>
        <strain evidence="11 12">DSM 7382</strain>
    </source>
</reference>
<dbReference type="AlphaFoldDB" id="A0AAW0GUZ5"/>
<proteinExistence type="inferred from homology"/>
<dbReference type="Proteomes" id="UP001385951">
    <property type="component" value="Unassembled WGS sequence"/>
</dbReference>
<comment type="caution">
    <text evidence="11">The sequence shown here is derived from an EMBL/GenBank/DDBJ whole genome shotgun (WGS) entry which is preliminary data.</text>
</comment>
<evidence type="ECO:0000256" key="6">
    <source>
        <dbReference type="ARBA" id="ARBA00022723"/>
    </source>
</evidence>
<dbReference type="NCBIfam" id="TIGR03413">
    <property type="entry name" value="GSH_gloB"/>
    <property type="match status" value="1"/>
</dbReference>
<dbReference type="GO" id="GO:0004416">
    <property type="term" value="F:hydroxyacylglutathione hydrolase activity"/>
    <property type="evidence" value="ECO:0007669"/>
    <property type="project" value="UniProtKB-EC"/>
</dbReference>
<keyword evidence="12" id="KW-1185">Reference proteome</keyword>
<comment type="catalytic activity">
    <reaction evidence="1">
        <text>an S-(2-hydroxyacyl)glutathione + H2O = a 2-hydroxy carboxylate + glutathione + H(+)</text>
        <dbReference type="Rhea" id="RHEA:21864"/>
        <dbReference type="ChEBI" id="CHEBI:15377"/>
        <dbReference type="ChEBI" id="CHEBI:15378"/>
        <dbReference type="ChEBI" id="CHEBI:57925"/>
        <dbReference type="ChEBI" id="CHEBI:58896"/>
        <dbReference type="ChEBI" id="CHEBI:71261"/>
        <dbReference type="EC" id="3.1.2.6"/>
    </reaction>
</comment>
<dbReference type="EMBL" id="JASBNA010000003">
    <property type="protein sequence ID" value="KAK7693316.1"/>
    <property type="molecule type" value="Genomic_DNA"/>
</dbReference>
<evidence type="ECO:0000256" key="7">
    <source>
        <dbReference type="ARBA" id="ARBA00022801"/>
    </source>
</evidence>
<keyword evidence="7" id="KW-0378">Hydrolase</keyword>
<dbReference type="PANTHER" id="PTHR11935:SF94">
    <property type="entry name" value="TENZING NORGAY, ISOFORM C"/>
    <property type="match status" value="1"/>
</dbReference>
<dbReference type="InterPro" id="IPR001279">
    <property type="entry name" value="Metallo-B-lactamas"/>
</dbReference>
<organism evidence="11 12">
    <name type="scientific">Cerrena zonata</name>
    <dbReference type="NCBI Taxonomy" id="2478898"/>
    <lineage>
        <taxon>Eukaryota</taxon>
        <taxon>Fungi</taxon>
        <taxon>Dikarya</taxon>
        <taxon>Basidiomycota</taxon>
        <taxon>Agaricomycotina</taxon>
        <taxon>Agaricomycetes</taxon>
        <taxon>Polyporales</taxon>
        <taxon>Cerrenaceae</taxon>
        <taxon>Cerrena</taxon>
    </lineage>
</organism>
<evidence type="ECO:0000256" key="4">
    <source>
        <dbReference type="ARBA" id="ARBA00006759"/>
    </source>
</evidence>
<dbReference type="CDD" id="cd07723">
    <property type="entry name" value="hydroxyacylglutathione_hydrolase_MBL-fold"/>
    <property type="match status" value="1"/>
</dbReference>
<dbReference type="SMART" id="SM00849">
    <property type="entry name" value="Lactamase_B"/>
    <property type="match status" value="1"/>
</dbReference>
<evidence type="ECO:0000259" key="10">
    <source>
        <dbReference type="SMART" id="SM00849"/>
    </source>
</evidence>
<dbReference type="EC" id="3.1.2.6" evidence="5"/>
<dbReference type="Pfam" id="PF16123">
    <property type="entry name" value="HAGH_C"/>
    <property type="match status" value="1"/>
</dbReference>
<dbReference type="InterPro" id="IPR036866">
    <property type="entry name" value="RibonucZ/Hydroxyglut_hydro"/>
</dbReference>
<evidence type="ECO:0000256" key="2">
    <source>
        <dbReference type="ARBA" id="ARBA00001947"/>
    </source>
</evidence>
<comment type="similarity">
    <text evidence="4">Belongs to the metallo-beta-lactamase superfamily. Glyoxalase II family.</text>
</comment>
<evidence type="ECO:0000256" key="8">
    <source>
        <dbReference type="ARBA" id="ARBA00022833"/>
    </source>
</evidence>
<dbReference type="InterPro" id="IPR035680">
    <property type="entry name" value="Clx_II_MBL"/>
</dbReference>
<keyword evidence="6" id="KW-0479">Metal-binding</keyword>
<evidence type="ECO:0000313" key="11">
    <source>
        <dbReference type="EMBL" id="KAK7693316.1"/>
    </source>
</evidence>
<comment type="pathway">
    <text evidence="3">Secondary metabolite metabolism; methylglyoxal degradation; (R)-lactate from methylglyoxal: step 2/2.</text>
</comment>
<protein>
    <recommendedName>
        <fullName evidence="5">hydroxyacylglutathione hydrolase</fullName>
        <ecNumber evidence="5">3.1.2.6</ecNumber>
    </recommendedName>
    <alternativeName>
        <fullName evidence="9">Glyoxalase II</fullName>
    </alternativeName>
</protein>
<dbReference type="SUPFAM" id="SSF56281">
    <property type="entry name" value="Metallo-hydrolase/oxidoreductase"/>
    <property type="match status" value="1"/>
</dbReference>
<feature type="domain" description="Metallo-beta-lactamase" evidence="10">
    <location>
        <begin position="40"/>
        <end position="201"/>
    </location>
</feature>
<gene>
    <name evidence="11" type="ORF">QCA50_002883</name>
</gene>
<dbReference type="GO" id="GO:0046872">
    <property type="term" value="F:metal ion binding"/>
    <property type="evidence" value="ECO:0007669"/>
    <property type="project" value="UniProtKB-KW"/>
</dbReference>
<dbReference type="Pfam" id="PF00753">
    <property type="entry name" value="Lactamase_B"/>
    <property type="match status" value="1"/>
</dbReference>